<evidence type="ECO:0000313" key="2">
    <source>
        <dbReference type="EMBL" id="KAF1911702.1"/>
    </source>
</evidence>
<proteinExistence type="predicted"/>
<protein>
    <submittedName>
        <fullName evidence="2">Uncharacterized protein</fullName>
    </submittedName>
</protein>
<dbReference type="PANTHER" id="PTHR38703:SF1">
    <property type="entry name" value="ALLERGEN"/>
    <property type="match status" value="1"/>
</dbReference>
<organism evidence="2 3">
    <name type="scientific">Ampelomyces quisqualis</name>
    <name type="common">Powdery mildew agent</name>
    <dbReference type="NCBI Taxonomy" id="50730"/>
    <lineage>
        <taxon>Eukaryota</taxon>
        <taxon>Fungi</taxon>
        <taxon>Dikarya</taxon>
        <taxon>Ascomycota</taxon>
        <taxon>Pezizomycotina</taxon>
        <taxon>Dothideomycetes</taxon>
        <taxon>Pleosporomycetidae</taxon>
        <taxon>Pleosporales</taxon>
        <taxon>Pleosporineae</taxon>
        <taxon>Phaeosphaeriaceae</taxon>
        <taxon>Ampelomyces</taxon>
    </lineage>
</organism>
<name>A0A6A5Q8L8_AMPQU</name>
<gene>
    <name evidence="2" type="ORF">BDU57DRAFT_598362</name>
</gene>
<feature type="compositionally biased region" description="Polar residues" evidence="1">
    <location>
        <begin position="55"/>
        <end position="67"/>
    </location>
</feature>
<dbReference type="AlphaFoldDB" id="A0A6A5Q8L8"/>
<feature type="region of interest" description="Disordered" evidence="1">
    <location>
        <begin position="515"/>
        <end position="559"/>
    </location>
</feature>
<feature type="compositionally biased region" description="Polar residues" evidence="1">
    <location>
        <begin position="76"/>
        <end position="95"/>
    </location>
</feature>
<sequence length="559" mass="62695">MQRKLKAAFRSSIKRKSQNDEELGPQAEAASPRSRRDVRMTMSFEEQRPRHSSDSYKAQHNSRSRALSSAHDSRRLSNTSGAYLSAPESTQNRPSQRTHDSIASDYKAYLPALSPINDAQNEKHMSLGGYRSLMSDESDLRHEEDVADRNIDRYSQSLDASARKPLPAIPGMCNDPYDVLSAAMEALVLKNYINGLAVLDVEPQELPANHSTGGKDLRTEGGLVDSILPHSETSAHEANHWKNTSWPPRIAREETQGVGSRRRPRGSVNEVEESQRTPKSTGNGQHLPARSKGIPSDVNTAFDEQDGIHTEIEQLLDGVVDLKNTVDEDKDVKWAPTVTHEIVKPHEHEIIQHKIFRDIHNYDYYHRIQPVYHLEVLPPRHWIPNPDGQGLIEISADELPSRTGNNRRWKIIHEEKELPESSGSTWRKEPQIVEHPTTITTEGFERKETTIIHPPTLQDMTDYEGLVQPVHFDHKTGKRWLGEITTMRKLKQETSQAASSDQDLDLSMKELGVALSGVPDESDVPEVSTSPSLKRKPVNGPVPSQLGQLGGFQRVPAVA</sequence>
<dbReference type="OrthoDB" id="5325276at2759"/>
<dbReference type="EMBL" id="ML979142">
    <property type="protein sequence ID" value="KAF1911702.1"/>
    <property type="molecule type" value="Genomic_DNA"/>
</dbReference>
<feature type="compositionally biased region" description="Basic residues" evidence="1">
    <location>
        <begin position="1"/>
        <end position="16"/>
    </location>
</feature>
<dbReference type="PANTHER" id="PTHR38703">
    <property type="entry name" value="CHROMOSOME 8, WHOLE GENOME SHOTGUN SEQUENCE"/>
    <property type="match status" value="1"/>
</dbReference>
<evidence type="ECO:0000313" key="3">
    <source>
        <dbReference type="Proteomes" id="UP000800096"/>
    </source>
</evidence>
<feature type="region of interest" description="Disordered" evidence="1">
    <location>
        <begin position="1"/>
        <end position="100"/>
    </location>
</feature>
<accession>A0A6A5Q8L8</accession>
<feature type="region of interest" description="Disordered" evidence="1">
    <location>
        <begin position="231"/>
        <end position="300"/>
    </location>
</feature>
<evidence type="ECO:0000256" key="1">
    <source>
        <dbReference type="SAM" id="MobiDB-lite"/>
    </source>
</evidence>
<reference evidence="2" key="1">
    <citation type="journal article" date="2020" name="Stud. Mycol.">
        <title>101 Dothideomycetes genomes: a test case for predicting lifestyles and emergence of pathogens.</title>
        <authorList>
            <person name="Haridas S."/>
            <person name="Albert R."/>
            <person name="Binder M."/>
            <person name="Bloem J."/>
            <person name="Labutti K."/>
            <person name="Salamov A."/>
            <person name="Andreopoulos B."/>
            <person name="Baker S."/>
            <person name="Barry K."/>
            <person name="Bills G."/>
            <person name="Bluhm B."/>
            <person name="Cannon C."/>
            <person name="Castanera R."/>
            <person name="Culley D."/>
            <person name="Daum C."/>
            <person name="Ezra D."/>
            <person name="Gonzalez J."/>
            <person name="Henrissat B."/>
            <person name="Kuo A."/>
            <person name="Liang C."/>
            <person name="Lipzen A."/>
            <person name="Lutzoni F."/>
            <person name="Magnuson J."/>
            <person name="Mondo S."/>
            <person name="Nolan M."/>
            <person name="Ohm R."/>
            <person name="Pangilinan J."/>
            <person name="Park H.-J."/>
            <person name="Ramirez L."/>
            <person name="Alfaro M."/>
            <person name="Sun H."/>
            <person name="Tritt A."/>
            <person name="Yoshinaga Y."/>
            <person name="Zwiers L.-H."/>
            <person name="Turgeon B."/>
            <person name="Goodwin S."/>
            <person name="Spatafora J."/>
            <person name="Crous P."/>
            <person name="Grigoriev I."/>
        </authorList>
    </citation>
    <scope>NUCLEOTIDE SEQUENCE</scope>
    <source>
        <strain evidence="2">HMLAC05119</strain>
    </source>
</reference>
<feature type="compositionally biased region" description="Basic and acidic residues" evidence="1">
    <location>
        <begin position="34"/>
        <end position="54"/>
    </location>
</feature>
<keyword evidence="3" id="KW-1185">Reference proteome</keyword>
<dbReference type="Proteomes" id="UP000800096">
    <property type="component" value="Unassembled WGS sequence"/>
</dbReference>